<dbReference type="HAMAP" id="MF_01962">
    <property type="entry name" value="Adenine_deaminase"/>
    <property type="match status" value="1"/>
</dbReference>
<comment type="catalytic activity">
    <reaction evidence="5">
        <text>adenine + H2O + H(+) = hypoxanthine + NH4(+)</text>
        <dbReference type="Rhea" id="RHEA:23688"/>
        <dbReference type="ChEBI" id="CHEBI:15377"/>
        <dbReference type="ChEBI" id="CHEBI:15378"/>
        <dbReference type="ChEBI" id="CHEBI:16708"/>
        <dbReference type="ChEBI" id="CHEBI:17368"/>
        <dbReference type="ChEBI" id="CHEBI:28938"/>
        <dbReference type="EC" id="3.5.4.2"/>
    </reaction>
</comment>
<evidence type="ECO:0000313" key="8">
    <source>
        <dbReference type="Proteomes" id="UP000240621"/>
    </source>
</evidence>
<evidence type="ECO:0000256" key="2">
    <source>
        <dbReference type="ARBA" id="ARBA00022801"/>
    </source>
</evidence>
<feature type="domain" description="Adenosine deaminase" evidence="6">
    <location>
        <begin position="26"/>
        <end position="342"/>
    </location>
</feature>
<feature type="binding site" evidence="5">
    <location>
        <position position="31"/>
    </location>
    <ligand>
        <name>Zn(2+)</name>
        <dbReference type="ChEBI" id="CHEBI:29105"/>
        <note>catalytic</note>
    </ligand>
</feature>
<feature type="binding site" evidence="5">
    <location>
        <position position="33"/>
    </location>
    <ligand>
        <name>Zn(2+)</name>
        <dbReference type="ChEBI" id="CHEBI:29105"/>
        <note>catalytic</note>
    </ligand>
</feature>
<dbReference type="PANTHER" id="PTHR43114">
    <property type="entry name" value="ADENINE DEAMINASE"/>
    <property type="match status" value="1"/>
</dbReference>
<dbReference type="GO" id="GO:0006146">
    <property type="term" value="P:adenine catabolic process"/>
    <property type="evidence" value="ECO:0007669"/>
    <property type="project" value="UniProtKB-UniRule"/>
</dbReference>
<keyword evidence="3 5" id="KW-0862">Zinc</keyword>
<dbReference type="GO" id="GO:0009117">
    <property type="term" value="P:nucleotide metabolic process"/>
    <property type="evidence" value="ECO:0007669"/>
    <property type="project" value="UniProtKB-KW"/>
</dbReference>
<feature type="binding site" evidence="5">
    <location>
        <position position="211"/>
    </location>
    <ligand>
        <name>Zn(2+)</name>
        <dbReference type="ChEBI" id="CHEBI:29105"/>
        <note>catalytic</note>
    </ligand>
</feature>
<dbReference type="CDD" id="cd01320">
    <property type="entry name" value="ADA"/>
    <property type="match status" value="1"/>
</dbReference>
<dbReference type="GO" id="GO:0005829">
    <property type="term" value="C:cytosol"/>
    <property type="evidence" value="ECO:0007669"/>
    <property type="project" value="TreeGrafter"/>
</dbReference>
<dbReference type="NCBIfam" id="TIGR01430">
    <property type="entry name" value="aden_deam"/>
    <property type="match status" value="1"/>
</dbReference>
<gene>
    <name evidence="7" type="ORF">CLV93_104282</name>
</gene>
<name>A0A2P8CEJ4_9BACT</name>
<comment type="caution">
    <text evidence="7">The sequence shown here is derived from an EMBL/GenBank/DDBJ whole genome shotgun (WGS) entry which is preliminary data.</text>
</comment>
<comment type="similarity">
    <text evidence="5">Belongs to the metallo-dependent hydrolases superfamily. Adenosine and AMP deaminases family. Adenine deaminase type 2 subfamily.</text>
</comment>
<dbReference type="GO" id="GO:0000034">
    <property type="term" value="F:adenine deaminase activity"/>
    <property type="evidence" value="ECO:0007669"/>
    <property type="project" value="UniProtKB-UniRule"/>
</dbReference>
<dbReference type="SUPFAM" id="SSF51556">
    <property type="entry name" value="Metallo-dependent hydrolases"/>
    <property type="match status" value="1"/>
</dbReference>
<reference evidence="7 8" key="1">
    <citation type="submission" date="2018-03" db="EMBL/GenBank/DDBJ databases">
        <title>Genomic Encyclopedia of Archaeal and Bacterial Type Strains, Phase II (KMG-II): from individual species to whole genera.</title>
        <authorList>
            <person name="Goeker M."/>
        </authorList>
    </citation>
    <scope>NUCLEOTIDE SEQUENCE [LARGE SCALE GENOMIC DNA]</scope>
    <source>
        <strain evidence="7 8">DSM 27267</strain>
    </source>
</reference>
<dbReference type="NCBIfam" id="NF006850">
    <property type="entry name" value="PRK09358.1-6"/>
    <property type="match status" value="1"/>
</dbReference>
<dbReference type="InterPro" id="IPR001365">
    <property type="entry name" value="A_deaminase_dom"/>
</dbReference>
<dbReference type="GO" id="GO:0008270">
    <property type="term" value="F:zinc ion binding"/>
    <property type="evidence" value="ECO:0007669"/>
    <property type="project" value="UniProtKB-UniRule"/>
</dbReference>
<keyword evidence="2 5" id="KW-0378">Hydrolase</keyword>
<dbReference type="Proteomes" id="UP000240621">
    <property type="component" value="Unassembled WGS sequence"/>
</dbReference>
<dbReference type="InterPro" id="IPR006330">
    <property type="entry name" value="Ado/ade_deaminase"/>
</dbReference>
<feature type="site" description="Important for catalytic activity" evidence="5">
    <location>
        <position position="235"/>
    </location>
</feature>
<evidence type="ECO:0000259" key="6">
    <source>
        <dbReference type="Pfam" id="PF00962"/>
    </source>
</evidence>
<dbReference type="Pfam" id="PF00962">
    <property type="entry name" value="A_deaminase"/>
    <property type="match status" value="1"/>
</dbReference>
<comment type="cofactor">
    <cofactor evidence="5">
        <name>Zn(2+)</name>
        <dbReference type="ChEBI" id="CHEBI:29105"/>
    </cofactor>
    <text evidence="5">Binds 1 zinc ion per subunit.</text>
</comment>
<evidence type="ECO:0000313" key="7">
    <source>
        <dbReference type="EMBL" id="PSK83352.1"/>
    </source>
</evidence>
<feature type="active site" description="Proton donor" evidence="5">
    <location>
        <position position="214"/>
    </location>
</feature>
<comment type="function">
    <text evidence="5">Catalyzes the hydrolytic deamination of adenine to hypoxanthine. Plays an important role in the purine salvage pathway and in nitrogen catabolism.</text>
</comment>
<keyword evidence="1 5" id="KW-0479">Metal-binding</keyword>
<evidence type="ECO:0000256" key="5">
    <source>
        <dbReference type="HAMAP-Rule" id="MF_01962"/>
    </source>
</evidence>
<sequence>MMNDQPDRVSQESLILRMEQFIKNLPKAELHLHIEGSFEPELMFKIAERNQLKLPYASVEELRNAYQFTQLQDFLDIYYAGANVLQTRQDFYDLTWAYLQKAYDNKILHTEIFFDPQTHTSRGVPFQLVVEGIMDALTDGRKELGVSSNLIMSFLRHLSEESAFETLNEALPYRDKIIAVGLDSSEKGNPPEKFERVFDKARKMGFLTVAHAGEEGPAEYVWGALQGLSVSRIDHGNRSLEDNDLVALLSEEQVPLTICPLSNLKLQVVKDMADHPLKTMLDKGLKVTVNSDDPAYFGGYVNENYLAVTKALELNKDHLYRLARNSFESAFLLPEEKQRYLAILDAYFHNSNRKLSN</sequence>
<dbReference type="AlphaFoldDB" id="A0A2P8CEJ4"/>
<keyword evidence="4 5" id="KW-0546">Nucleotide metabolism</keyword>
<feature type="binding site" evidence="5">
    <location>
        <position position="293"/>
    </location>
    <ligand>
        <name>substrate</name>
    </ligand>
</feature>
<dbReference type="EMBL" id="PYGC01000004">
    <property type="protein sequence ID" value="PSK83352.1"/>
    <property type="molecule type" value="Genomic_DNA"/>
</dbReference>
<evidence type="ECO:0000256" key="4">
    <source>
        <dbReference type="ARBA" id="ARBA00023080"/>
    </source>
</evidence>
<accession>A0A2P8CEJ4</accession>
<feature type="binding site" evidence="5">
    <location>
        <position position="292"/>
    </location>
    <ligand>
        <name>Zn(2+)</name>
        <dbReference type="ChEBI" id="CHEBI:29105"/>
        <note>catalytic</note>
    </ligand>
</feature>
<dbReference type="PANTHER" id="PTHR43114:SF6">
    <property type="entry name" value="ADENINE DEAMINASE"/>
    <property type="match status" value="1"/>
</dbReference>
<dbReference type="FunFam" id="3.20.20.140:FF:000039">
    <property type="entry name" value="Adenine deaminase"/>
    <property type="match status" value="1"/>
</dbReference>
<evidence type="ECO:0000256" key="1">
    <source>
        <dbReference type="ARBA" id="ARBA00022723"/>
    </source>
</evidence>
<dbReference type="InterPro" id="IPR028892">
    <property type="entry name" value="ADE"/>
</dbReference>
<dbReference type="GO" id="GO:0043103">
    <property type="term" value="P:hypoxanthine salvage"/>
    <property type="evidence" value="ECO:0007669"/>
    <property type="project" value="UniProtKB-UniRule"/>
</dbReference>
<proteinExistence type="inferred from homology"/>
<dbReference type="Gene3D" id="3.20.20.140">
    <property type="entry name" value="Metal-dependent hydrolases"/>
    <property type="match status" value="1"/>
</dbReference>
<dbReference type="InterPro" id="IPR032466">
    <property type="entry name" value="Metal_Hydrolase"/>
</dbReference>
<evidence type="ECO:0000256" key="3">
    <source>
        <dbReference type="ARBA" id="ARBA00022833"/>
    </source>
</evidence>
<protein>
    <recommendedName>
        <fullName evidence="5">Adenine deaminase</fullName>
        <shortName evidence="5">ADE</shortName>
        <ecNumber evidence="5">3.5.4.2</ecNumber>
    </recommendedName>
    <alternativeName>
        <fullName evidence="5">Adenine aminohydrolase</fullName>
        <shortName evidence="5">AAH</shortName>
    </alternativeName>
</protein>
<organism evidence="7 8">
    <name type="scientific">Prolixibacter denitrificans</name>
    <dbReference type="NCBI Taxonomy" id="1541063"/>
    <lineage>
        <taxon>Bacteria</taxon>
        <taxon>Pseudomonadati</taxon>
        <taxon>Bacteroidota</taxon>
        <taxon>Bacteroidia</taxon>
        <taxon>Marinilabiliales</taxon>
        <taxon>Prolixibacteraceae</taxon>
        <taxon>Prolixibacter</taxon>
    </lineage>
</organism>
<dbReference type="EC" id="3.5.4.2" evidence="5"/>
<dbReference type="RefSeq" id="WP_308788898.1">
    <property type="nucleotide sequence ID" value="NZ_BLAU01000001.1"/>
</dbReference>